<evidence type="ECO:0000313" key="1">
    <source>
        <dbReference type="EMBL" id="GFH15928.1"/>
    </source>
</evidence>
<organism evidence="1 2">
    <name type="scientific">Haematococcus lacustris</name>
    <name type="common">Green alga</name>
    <name type="synonym">Haematococcus pluvialis</name>
    <dbReference type="NCBI Taxonomy" id="44745"/>
    <lineage>
        <taxon>Eukaryota</taxon>
        <taxon>Viridiplantae</taxon>
        <taxon>Chlorophyta</taxon>
        <taxon>core chlorophytes</taxon>
        <taxon>Chlorophyceae</taxon>
        <taxon>CS clade</taxon>
        <taxon>Chlamydomonadales</taxon>
        <taxon>Haematococcaceae</taxon>
        <taxon>Haematococcus</taxon>
    </lineage>
</organism>
<proteinExistence type="predicted"/>
<evidence type="ECO:0000313" key="2">
    <source>
        <dbReference type="Proteomes" id="UP000485058"/>
    </source>
</evidence>
<name>A0A699Z9Y8_HAELA</name>
<dbReference type="AlphaFoldDB" id="A0A699Z9Y8"/>
<keyword evidence="2" id="KW-1185">Reference proteome</keyword>
<sequence length="77" mass="8464">EDVDLWHVPSSSVAQLSAVTRVDNAWQAAYAPHLRWGGKSGPPNSDVLAWWLRSAGHPQDIAQYRRALGALRIGKCT</sequence>
<gene>
    <name evidence="1" type="ORF">HaLaN_12255</name>
</gene>
<protein>
    <submittedName>
        <fullName evidence="1">Uncharacterized protein</fullName>
    </submittedName>
</protein>
<comment type="caution">
    <text evidence="1">The sequence shown here is derived from an EMBL/GenBank/DDBJ whole genome shotgun (WGS) entry which is preliminary data.</text>
</comment>
<accession>A0A699Z9Y8</accession>
<feature type="non-terminal residue" evidence="1">
    <location>
        <position position="1"/>
    </location>
</feature>
<dbReference type="EMBL" id="BLLF01000921">
    <property type="protein sequence ID" value="GFH15928.1"/>
    <property type="molecule type" value="Genomic_DNA"/>
</dbReference>
<reference evidence="1 2" key="1">
    <citation type="submission" date="2020-02" db="EMBL/GenBank/DDBJ databases">
        <title>Draft genome sequence of Haematococcus lacustris strain NIES-144.</title>
        <authorList>
            <person name="Morimoto D."/>
            <person name="Nakagawa S."/>
            <person name="Yoshida T."/>
            <person name="Sawayama S."/>
        </authorList>
    </citation>
    <scope>NUCLEOTIDE SEQUENCE [LARGE SCALE GENOMIC DNA]</scope>
    <source>
        <strain evidence="1 2">NIES-144</strain>
    </source>
</reference>
<dbReference type="Proteomes" id="UP000485058">
    <property type="component" value="Unassembled WGS sequence"/>
</dbReference>